<protein>
    <submittedName>
        <fullName evidence="1">Uncharacterized protein</fullName>
    </submittedName>
</protein>
<dbReference type="EMBL" id="JACSEA010000004">
    <property type="protein sequence ID" value="KAF7402463.1"/>
    <property type="molecule type" value="Genomic_DNA"/>
</dbReference>
<proteinExistence type="predicted"/>
<accession>A0A834K9D0</accession>
<evidence type="ECO:0000313" key="1">
    <source>
        <dbReference type="EMBL" id="KAF7402463.1"/>
    </source>
</evidence>
<sequence length="79" mass="8732">MEVTKRVGIEKRQGWEGITIESFPFPLLDTHHGILKSGEVHCLASYSIGVGIADSTGPVAEVVFVSTHNFCDKYLLHVY</sequence>
<evidence type="ECO:0000313" key="2">
    <source>
        <dbReference type="Proteomes" id="UP000614350"/>
    </source>
</evidence>
<keyword evidence="2" id="KW-1185">Reference proteome</keyword>
<dbReference type="Proteomes" id="UP000614350">
    <property type="component" value="Unassembled WGS sequence"/>
</dbReference>
<dbReference type="AlphaFoldDB" id="A0A834K9D0"/>
<organism evidence="1 2">
    <name type="scientific">Vespula vulgaris</name>
    <name type="common">Yellow jacket</name>
    <name type="synonym">Wasp</name>
    <dbReference type="NCBI Taxonomy" id="7454"/>
    <lineage>
        <taxon>Eukaryota</taxon>
        <taxon>Metazoa</taxon>
        <taxon>Ecdysozoa</taxon>
        <taxon>Arthropoda</taxon>
        <taxon>Hexapoda</taxon>
        <taxon>Insecta</taxon>
        <taxon>Pterygota</taxon>
        <taxon>Neoptera</taxon>
        <taxon>Endopterygota</taxon>
        <taxon>Hymenoptera</taxon>
        <taxon>Apocrita</taxon>
        <taxon>Aculeata</taxon>
        <taxon>Vespoidea</taxon>
        <taxon>Vespidae</taxon>
        <taxon>Vespinae</taxon>
        <taxon>Vespula</taxon>
    </lineage>
</organism>
<name>A0A834K9D0_VESVU</name>
<gene>
    <name evidence="1" type="ORF">HZH66_004730</name>
</gene>
<comment type="caution">
    <text evidence="1">The sequence shown here is derived from an EMBL/GenBank/DDBJ whole genome shotgun (WGS) entry which is preliminary data.</text>
</comment>
<reference evidence="1" key="1">
    <citation type="journal article" date="2020" name="G3 (Bethesda)">
        <title>High-Quality Assemblies for Three Invasive Social Wasps from the &lt;i&gt;Vespula&lt;/i&gt; Genus.</title>
        <authorList>
            <person name="Harrop T.W.R."/>
            <person name="Guhlin J."/>
            <person name="McLaughlin G.M."/>
            <person name="Permina E."/>
            <person name="Stockwell P."/>
            <person name="Gilligan J."/>
            <person name="Le Lec M.F."/>
            <person name="Gruber M.A.M."/>
            <person name="Quinn O."/>
            <person name="Lovegrove M."/>
            <person name="Duncan E.J."/>
            <person name="Remnant E.J."/>
            <person name="Van Eeckhoven J."/>
            <person name="Graham B."/>
            <person name="Knapp R.A."/>
            <person name="Langford K.W."/>
            <person name="Kronenberg Z."/>
            <person name="Press M.O."/>
            <person name="Eacker S.M."/>
            <person name="Wilson-Rankin E.E."/>
            <person name="Purcell J."/>
            <person name="Lester P.J."/>
            <person name="Dearden P.K."/>
        </authorList>
    </citation>
    <scope>NUCLEOTIDE SEQUENCE</scope>
    <source>
        <strain evidence="1">Marl-1</strain>
    </source>
</reference>